<feature type="compositionally biased region" description="Polar residues" evidence="1">
    <location>
        <begin position="100"/>
        <end position="109"/>
    </location>
</feature>
<evidence type="ECO:0000313" key="3">
    <source>
        <dbReference type="EMBL" id="GFT89603.1"/>
    </source>
</evidence>
<protein>
    <submittedName>
        <fullName evidence="3">Uncharacterized protein</fullName>
    </submittedName>
</protein>
<evidence type="ECO:0000313" key="2">
    <source>
        <dbReference type="EMBL" id="GFT43901.1"/>
    </source>
</evidence>
<dbReference type="EMBL" id="BMAW01024812">
    <property type="protein sequence ID" value="GFT89603.1"/>
    <property type="molecule type" value="Genomic_DNA"/>
</dbReference>
<dbReference type="EMBL" id="BMAW01110597">
    <property type="protein sequence ID" value="GFT43901.1"/>
    <property type="molecule type" value="Genomic_DNA"/>
</dbReference>
<accession>A0A8X6PU45</accession>
<organism evidence="3 4">
    <name type="scientific">Nephila pilipes</name>
    <name type="common">Giant wood spider</name>
    <name type="synonym">Nephila maculata</name>
    <dbReference type="NCBI Taxonomy" id="299642"/>
    <lineage>
        <taxon>Eukaryota</taxon>
        <taxon>Metazoa</taxon>
        <taxon>Ecdysozoa</taxon>
        <taxon>Arthropoda</taxon>
        <taxon>Chelicerata</taxon>
        <taxon>Arachnida</taxon>
        <taxon>Araneae</taxon>
        <taxon>Araneomorphae</taxon>
        <taxon>Entelegynae</taxon>
        <taxon>Araneoidea</taxon>
        <taxon>Nephilidae</taxon>
        <taxon>Nephila</taxon>
    </lineage>
</organism>
<sequence>MRRLFSLAGRRAAKSDRSTFFRTHWTRVRNNLCQQPRSLSTLHTSNILGISKAPGCYLQLESVEKLEISGIESSKDYPYPIIPREATGDTTLFPEPFEQYQRTSTSEMS</sequence>
<gene>
    <name evidence="2" type="ORF">NPIL_322131</name>
    <name evidence="3" type="ORF">NPIL_68551</name>
</gene>
<feature type="region of interest" description="Disordered" evidence="1">
    <location>
        <begin position="85"/>
        <end position="109"/>
    </location>
</feature>
<evidence type="ECO:0000313" key="4">
    <source>
        <dbReference type="Proteomes" id="UP000887013"/>
    </source>
</evidence>
<proteinExistence type="predicted"/>
<name>A0A8X6PU45_NEPPI</name>
<dbReference type="Proteomes" id="UP000887013">
    <property type="component" value="Unassembled WGS sequence"/>
</dbReference>
<evidence type="ECO:0000256" key="1">
    <source>
        <dbReference type="SAM" id="MobiDB-lite"/>
    </source>
</evidence>
<reference evidence="3" key="1">
    <citation type="submission" date="2020-08" db="EMBL/GenBank/DDBJ databases">
        <title>Multicomponent nature underlies the extraordinary mechanical properties of spider dragline silk.</title>
        <authorList>
            <person name="Kono N."/>
            <person name="Nakamura H."/>
            <person name="Mori M."/>
            <person name="Yoshida Y."/>
            <person name="Ohtoshi R."/>
            <person name="Malay A.D."/>
            <person name="Moran D.A.P."/>
            <person name="Tomita M."/>
            <person name="Numata K."/>
            <person name="Arakawa K."/>
        </authorList>
    </citation>
    <scope>NUCLEOTIDE SEQUENCE</scope>
</reference>
<keyword evidence="4" id="KW-1185">Reference proteome</keyword>
<dbReference type="AlphaFoldDB" id="A0A8X6PU45"/>
<comment type="caution">
    <text evidence="3">The sequence shown here is derived from an EMBL/GenBank/DDBJ whole genome shotgun (WGS) entry which is preliminary data.</text>
</comment>